<evidence type="ECO:0000313" key="2">
    <source>
        <dbReference type="Proteomes" id="UP000829398"/>
    </source>
</evidence>
<sequence length="1078" mass="119830">MVMAENEGGDEQKEMVSGPKHVWNKNVVTSTGNDAPVMGASDSWPALSDAQTHHQRPKTNPAVVDSSFKLSSDPQGAVAQHKTHGSGNSNPSHKSLPVRNHKSGSKRNPNAAPPFPVPLSYHHPSAMPPVFHTMVPPPHFAVPGYAYPPYPGPFPGAENQTPVQAFVPPVHAIDAARNVQPPPPPHGDPNASVANFPNRRPNTQEPGGHMNHAWHHQRAFGPRDSVPVPQSIGPRPLVRPAFFGPAPGPGYMVGPGFPGAALCYVPVIPPGSIRGPHPQRFFPYPVNSGAPMLPPETLALKANIVKQIEYYFSDENLQNDHYLISLMDAQGWVPIAIIADFKRVKRMSTDLPFILDALQNSSTVEAQGDKVRRRDEWSKWIPASVEQTMSSTAQTSQSQSAENPVDSIGNGDINKDNKREMPKENVGFSSNTGNLMENVPPSFDSVEIEPDNGEEHCDEFLLLDDGKQAFSAENGDSRTSLSESDMKFSNLGTNHNISSEDLSQRTESARFGDYGTQGLERSSTVAVQNLIELSNDFANTFMLDEELEIEQKTMKKDDLSAHKRIDDEDDENVVIDQDVERLVIVTQNSWAVEGSKTGGKGLKSISNELASAINDGLYFFEQELKTKRSSRRKNSSSFENKDGNLRSSGSTSGVSNSKAVDNSAFSINHEESGTSRRKQNKNIPRQQTSLKQRFFSSNFRNHGTGRNSHGFISESPPSNSVGYFFGSTPPENHGPRPSKLSVSPHGTLSSGSPPVGSMPKSFPPFQHPSHQLLEENGFRQQKYLKFRKRCLNERKKLGIGCSEEMNTLYRFWSYFLREMFIPSMYNEFQKFALEDAAASYNYGIECLFRFYSYGLEKECREDLYKDFEQLTLDFYHKGNLYGLEKYCWVFKFAVDQAKYLGRRLKLDSALARLVNGKGSNFEVLCAHTESRSPVLHRVGGGKYTWKPNVNFTQWAEHQHFYVGDWLYFGFDKHKYNVLQVNKTNYEKCGDKDFIENVTRGGRDVFNLTEAKPFYFICGRGDYCSKGMKISVHVETDPPPPTASPNLTISASPSPSSIHGHLLLACTIAFLSIFCSVSV</sequence>
<keyword evidence="2" id="KW-1185">Reference proteome</keyword>
<organism evidence="1 2">
    <name type="scientific">Citrus sinensis</name>
    <name type="common">Sweet orange</name>
    <name type="synonym">Citrus aurantium var. sinensis</name>
    <dbReference type="NCBI Taxonomy" id="2711"/>
    <lineage>
        <taxon>Eukaryota</taxon>
        <taxon>Viridiplantae</taxon>
        <taxon>Streptophyta</taxon>
        <taxon>Embryophyta</taxon>
        <taxon>Tracheophyta</taxon>
        <taxon>Spermatophyta</taxon>
        <taxon>Magnoliopsida</taxon>
        <taxon>eudicotyledons</taxon>
        <taxon>Gunneridae</taxon>
        <taxon>Pentapetalae</taxon>
        <taxon>rosids</taxon>
        <taxon>malvids</taxon>
        <taxon>Sapindales</taxon>
        <taxon>Rutaceae</taxon>
        <taxon>Aurantioideae</taxon>
        <taxon>Citrus</taxon>
    </lineage>
</organism>
<reference evidence="2" key="1">
    <citation type="journal article" date="2023" name="Hortic. Res.">
        <title>A chromosome-level phased genome enabling allele-level studies in sweet orange: a case study on citrus Huanglongbing tolerance.</title>
        <authorList>
            <person name="Wu B."/>
            <person name="Yu Q."/>
            <person name="Deng Z."/>
            <person name="Duan Y."/>
            <person name="Luo F."/>
            <person name="Gmitter F. Jr."/>
        </authorList>
    </citation>
    <scope>NUCLEOTIDE SEQUENCE [LARGE SCALE GENOMIC DNA]</scope>
    <source>
        <strain evidence="2">cv. Valencia</strain>
    </source>
</reference>
<dbReference type="Proteomes" id="UP000829398">
    <property type="component" value="Chromosome 2"/>
</dbReference>
<protein>
    <submittedName>
        <fullName evidence="1">La-related protein 1A</fullName>
    </submittedName>
</protein>
<name>A0ACB8MYE3_CITSI</name>
<gene>
    <name evidence="1" type="ORF">KPL71_003393</name>
</gene>
<dbReference type="EMBL" id="CM039171">
    <property type="protein sequence ID" value="KAH9790415.1"/>
    <property type="molecule type" value="Genomic_DNA"/>
</dbReference>
<proteinExistence type="predicted"/>
<accession>A0ACB8MYE3</accession>
<evidence type="ECO:0000313" key="1">
    <source>
        <dbReference type="EMBL" id="KAH9790415.1"/>
    </source>
</evidence>
<comment type="caution">
    <text evidence="1">The sequence shown here is derived from an EMBL/GenBank/DDBJ whole genome shotgun (WGS) entry which is preliminary data.</text>
</comment>